<keyword evidence="2" id="KW-1185">Reference proteome</keyword>
<protein>
    <submittedName>
        <fullName evidence="1">Uncharacterized protein</fullName>
    </submittedName>
</protein>
<proteinExistence type="predicted"/>
<sequence length="95" mass="10507">MGYDVAGLRRGRILDATRAPHKWGADSNRLNIVSTKKRPGMNPGPFFCDCFARPDARGWSVTDKSLGKEIARVKPAKQPTERKTFKSMLGCGSLK</sequence>
<evidence type="ECO:0000313" key="1">
    <source>
        <dbReference type="EMBL" id="GAA3893167.1"/>
    </source>
</evidence>
<gene>
    <name evidence="1" type="ORF">GCM10022276_10450</name>
</gene>
<evidence type="ECO:0000313" key="2">
    <source>
        <dbReference type="Proteomes" id="UP001500827"/>
    </source>
</evidence>
<organism evidence="1 2">
    <name type="scientific">Sphingomonas limnosediminicola</name>
    <dbReference type="NCBI Taxonomy" id="940133"/>
    <lineage>
        <taxon>Bacteria</taxon>
        <taxon>Pseudomonadati</taxon>
        <taxon>Pseudomonadota</taxon>
        <taxon>Alphaproteobacteria</taxon>
        <taxon>Sphingomonadales</taxon>
        <taxon>Sphingomonadaceae</taxon>
        <taxon>Sphingomonas</taxon>
    </lineage>
</organism>
<dbReference type="Proteomes" id="UP001500827">
    <property type="component" value="Unassembled WGS sequence"/>
</dbReference>
<dbReference type="EMBL" id="BAABBM010000001">
    <property type="protein sequence ID" value="GAA3893167.1"/>
    <property type="molecule type" value="Genomic_DNA"/>
</dbReference>
<reference evidence="2" key="1">
    <citation type="journal article" date="2019" name="Int. J. Syst. Evol. Microbiol.">
        <title>The Global Catalogue of Microorganisms (GCM) 10K type strain sequencing project: providing services to taxonomists for standard genome sequencing and annotation.</title>
        <authorList>
            <consortium name="The Broad Institute Genomics Platform"/>
            <consortium name="The Broad Institute Genome Sequencing Center for Infectious Disease"/>
            <person name="Wu L."/>
            <person name="Ma J."/>
        </authorList>
    </citation>
    <scope>NUCLEOTIDE SEQUENCE [LARGE SCALE GENOMIC DNA]</scope>
    <source>
        <strain evidence="2">JCM 17543</strain>
    </source>
</reference>
<accession>A0ABP7L3C4</accession>
<comment type="caution">
    <text evidence="1">The sequence shown here is derived from an EMBL/GenBank/DDBJ whole genome shotgun (WGS) entry which is preliminary data.</text>
</comment>
<name>A0ABP7L3C4_9SPHN</name>